<dbReference type="PANTHER" id="PTHR11532:SF63">
    <property type="entry name" value="CARBOXYPEPTIDASE Z"/>
    <property type="match status" value="1"/>
</dbReference>
<evidence type="ECO:0000313" key="9">
    <source>
        <dbReference type="Ensembl" id="ENSORLP00020027632.1"/>
    </source>
</evidence>
<dbReference type="GO" id="GO:0004181">
    <property type="term" value="F:metallocarboxypeptidase activity"/>
    <property type="evidence" value="ECO:0007669"/>
    <property type="project" value="InterPro"/>
</dbReference>
<dbReference type="SMART" id="SM00631">
    <property type="entry name" value="Zn_pept"/>
    <property type="match status" value="1"/>
</dbReference>
<feature type="chain" id="PRO_5017981444" evidence="6">
    <location>
        <begin position="17"/>
        <end position="584"/>
    </location>
</feature>
<dbReference type="SUPFAM" id="SSF49464">
    <property type="entry name" value="Carboxypeptidase regulatory domain-like"/>
    <property type="match status" value="1"/>
</dbReference>
<organism evidence="9 10">
    <name type="scientific">Oryzias latipes</name>
    <name type="common">Japanese rice fish</name>
    <name type="synonym">Japanese killifish</name>
    <dbReference type="NCBI Taxonomy" id="8090"/>
    <lineage>
        <taxon>Eukaryota</taxon>
        <taxon>Metazoa</taxon>
        <taxon>Chordata</taxon>
        <taxon>Craniata</taxon>
        <taxon>Vertebrata</taxon>
        <taxon>Euteleostomi</taxon>
        <taxon>Actinopterygii</taxon>
        <taxon>Neopterygii</taxon>
        <taxon>Teleostei</taxon>
        <taxon>Neoteleostei</taxon>
        <taxon>Acanthomorphata</taxon>
        <taxon>Ovalentaria</taxon>
        <taxon>Atherinomorphae</taxon>
        <taxon>Beloniformes</taxon>
        <taxon>Adrianichthyidae</taxon>
        <taxon>Oryziinae</taxon>
        <taxon>Oryzias</taxon>
    </lineage>
</organism>
<feature type="domain" description="Peptidase M14" evidence="8">
    <location>
        <begin position="130"/>
        <end position="437"/>
    </location>
</feature>
<dbReference type="Pfam" id="PF00246">
    <property type="entry name" value="Peptidase_M14"/>
    <property type="match status" value="1"/>
</dbReference>
<dbReference type="Gene3D" id="2.60.40.1120">
    <property type="entry name" value="Carboxypeptidase-like, regulatory domain"/>
    <property type="match status" value="1"/>
</dbReference>
<name>A0A3P9M3J8_ORYLA</name>
<dbReference type="AlphaFoldDB" id="A0A3P9M3J8"/>
<evidence type="ECO:0000259" key="7">
    <source>
        <dbReference type="PROSITE" id="PS50038"/>
    </source>
</evidence>
<keyword evidence="6" id="KW-0732">Signal</keyword>
<dbReference type="SUPFAM" id="SSF63501">
    <property type="entry name" value="Frizzled cysteine-rich domain"/>
    <property type="match status" value="1"/>
</dbReference>
<comment type="similarity">
    <text evidence="1 5">Belongs to the peptidase M14 family.</text>
</comment>
<dbReference type="CDD" id="cd11308">
    <property type="entry name" value="Peptidase_M14NE-CP-C_like"/>
    <property type="match status" value="1"/>
</dbReference>
<dbReference type="Gene3D" id="1.10.2000.10">
    <property type="entry name" value="Frizzled cysteine-rich domain"/>
    <property type="match status" value="1"/>
</dbReference>
<dbReference type="Pfam" id="PF13620">
    <property type="entry name" value="CarboxypepD_reg"/>
    <property type="match status" value="1"/>
</dbReference>
<evidence type="ECO:0000256" key="2">
    <source>
        <dbReference type="ARBA" id="ARBA00023157"/>
    </source>
</evidence>
<dbReference type="InterPro" id="IPR020067">
    <property type="entry name" value="Frizzled_dom"/>
</dbReference>
<feature type="signal peptide" evidence="6">
    <location>
        <begin position="1"/>
        <end position="16"/>
    </location>
</feature>
<dbReference type="PANTHER" id="PTHR11532">
    <property type="entry name" value="PROTEASE M14 CARBOXYPEPTIDASE"/>
    <property type="match status" value="1"/>
</dbReference>
<evidence type="ECO:0000256" key="5">
    <source>
        <dbReference type="PROSITE-ProRule" id="PRU01379"/>
    </source>
</evidence>
<evidence type="ECO:0000256" key="4">
    <source>
        <dbReference type="PROSITE-ProRule" id="PRU00090"/>
    </source>
</evidence>
<keyword evidence="3" id="KW-0325">Glycoprotein</keyword>
<dbReference type="GO" id="GO:0008270">
    <property type="term" value="F:zinc ion binding"/>
    <property type="evidence" value="ECO:0007669"/>
    <property type="project" value="InterPro"/>
</dbReference>
<dbReference type="InterPro" id="IPR008969">
    <property type="entry name" value="CarboxyPept-like_regulatory"/>
</dbReference>
<protein>
    <submittedName>
        <fullName evidence="9">Carboxypeptidase Z</fullName>
    </submittedName>
</protein>
<dbReference type="Pfam" id="PF01392">
    <property type="entry name" value="Fz"/>
    <property type="match status" value="1"/>
</dbReference>
<dbReference type="GO" id="GO:0006508">
    <property type="term" value="P:proteolysis"/>
    <property type="evidence" value="ECO:0007669"/>
    <property type="project" value="InterPro"/>
</dbReference>
<dbReference type="InterPro" id="IPR036790">
    <property type="entry name" value="Frizzled_dom_sf"/>
</dbReference>
<dbReference type="SMART" id="SM00063">
    <property type="entry name" value="FRI"/>
    <property type="match status" value="1"/>
</dbReference>
<feature type="domain" description="FZ" evidence="7">
    <location>
        <begin position="11"/>
        <end position="133"/>
    </location>
</feature>
<dbReference type="Proteomes" id="UP000265180">
    <property type="component" value="Chromosome 18"/>
</dbReference>
<dbReference type="PROSITE" id="PS52035">
    <property type="entry name" value="PEPTIDASE_M14"/>
    <property type="match status" value="1"/>
</dbReference>
<dbReference type="Gene3D" id="3.40.630.10">
    <property type="entry name" value="Zn peptidases"/>
    <property type="match status" value="1"/>
</dbReference>
<dbReference type="Ensembl" id="ENSORLT00020031055.1">
    <property type="protein sequence ID" value="ENSORLP00020027632.1"/>
    <property type="gene ID" value="ENSORLG00020010684.1"/>
</dbReference>
<dbReference type="InterPro" id="IPR000834">
    <property type="entry name" value="Peptidase_M14"/>
</dbReference>
<keyword evidence="2 4" id="KW-1015">Disulfide bond</keyword>
<evidence type="ECO:0000259" key="8">
    <source>
        <dbReference type="PROSITE" id="PS52035"/>
    </source>
</evidence>
<dbReference type="PROSITE" id="PS50038">
    <property type="entry name" value="FZ"/>
    <property type="match status" value="1"/>
</dbReference>
<reference evidence="9" key="3">
    <citation type="submission" date="2025-08" db="UniProtKB">
        <authorList>
            <consortium name="Ensembl"/>
        </authorList>
    </citation>
    <scope>IDENTIFICATION</scope>
    <source>
        <strain evidence="9">HNI</strain>
    </source>
</reference>
<comment type="caution">
    <text evidence="4">Lacks conserved residue(s) required for the propagation of feature annotation.</text>
</comment>
<accession>A0A3P9M3J8</accession>
<reference evidence="9" key="4">
    <citation type="submission" date="2025-09" db="UniProtKB">
        <authorList>
            <consortium name="Ensembl"/>
        </authorList>
    </citation>
    <scope>IDENTIFICATION</scope>
    <source>
        <strain evidence="9">HNI</strain>
    </source>
</reference>
<evidence type="ECO:0000256" key="6">
    <source>
        <dbReference type="SAM" id="SignalP"/>
    </source>
</evidence>
<feature type="disulfide bond" evidence="4">
    <location>
        <begin position="95"/>
        <end position="119"/>
    </location>
</feature>
<dbReference type="SUPFAM" id="SSF53187">
    <property type="entry name" value="Zn-dependent exopeptidases"/>
    <property type="match status" value="1"/>
</dbReference>
<proteinExistence type="inferred from homology"/>
<evidence type="ECO:0000256" key="3">
    <source>
        <dbReference type="ARBA" id="ARBA00023180"/>
    </source>
</evidence>
<dbReference type="PRINTS" id="PR00765">
    <property type="entry name" value="CRBOXYPTASEA"/>
</dbReference>
<evidence type="ECO:0000256" key="1">
    <source>
        <dbReference type="ARBA" id="ARBA00005988"/>
    </source>
</evidence>
<reference key="1">
    <citation type="journal article" date="2007" name="Nature">
        <title>The medaka draft genome and insights into vertebrate genome evolution.</title>
        <authorList>
            <person name="Kasahara M."/>
            <person name="Naruse K."/>
            <person name="Sasaki S."/>
            <person name="Nakatani Y."/>
            <person name="Qu W."/>
            <person name="Ahsan B."/>
            <person name="Yamada T."/>
            <person name="Nagayasu Y."/>
            <person name="Doi K."/>
            <person name="Kasai Y."/>
            <person name="Jindo T."/>
            <person name="Kobayashi D."/>
            <person name="Shimada A."/>
            <person name="Toyoda A."/>
            <person name="Kuroki Y."/>
            <person name="Fujiyama A."/>
            <person name="Sasaki T."/>
            <person name="Shimizu A."/>
            <person name="Asakawa S."/>
            <person name="Shimizu N."/>
            <person name="Hashimoto S."/>
            <person name="Yang J."/>
            <person name="Lee Y."/>
            <person name="Matsushima K."/>
            <person name="Sugano S."/>
            <person name="Sakaizumi M."/>
            <person name="Narita T."/>
            <person name="Ohishi K."/>
            <person name="Haga S."/>
            <person name="Ohta F."/>
            <person name="Nomoto H."/>
            <person name="Nogata K."/>
            <person name="Morishita T."/>
            <person name="Endo T."/>
            <person name="Shin-I T."/>
            <person name="Takeda H."/>
            <person name="Morishita S."/>
            <person name="Kohara Y."/>
        </authorList>
    </citation>
    <scope>NUCLEOTIDE SEQUENCE [LARGE SCALE GENOMIC DNA]</scope>
    <source>
        <strain>Hd-rR</strain>
    </source>
</reference>
<reference evidence="9 10" key="2">
    <citation type="submission" date="2017-04" db="EMBL/GenBank/DDBJ databases">
        <title>CpG methylation of centromeres and impact of large insertions on vertebrate speciation.</title>
        <authorList>
            <person name="Ichikawa K."/>
            <person name="Yoshimura J."/>
            <person name="Morishita S."/>
        </authorList>
    </citation>
    <scope>NUCLEOTIDE SEQUENCE</scope>
    <source>
        <strain evidence="9 10">HNI</strain>
    </source>
</reference>
<dbReference type="InterPro" id="IPR050753">
    <property type="entry name" value="Peptidase_M14_domain"/>
</dbReference>
<sequence length="584" mass="66803">MFLLLFVNVFSTSAKCTDIPLSYCSDMAYTQTMFPNIIGHRTWEDSDASIEYLLIGVVESLIGGECHLQVRMLSCSVLAPRCEGEKMQRPCRSVCQAVHKKCRRAFDGIDMAWPYFLDCDRFFVGHQEGCFNPLENMRGERRALHSDLSSNSVFCFFCCRCFAVARTYSIGRSMEGRELLVVEFSDNTGEHDLLEPETKFVGNVHGNEVLSRQLLIHLAQFLCTEYLRGNQRIQTLINTTRIHILPSMNPDGFEVATSGRNETDHRDNAENIDLNRNFPDLTSIVYRRHRQKGHRTDHIPIPDSYWFGKVAPETYAVMKWIRSVPFVLSASFRSGDLLVSYPYDLSKHPQGNDTFSPTPDQRVFKFLAGTYANAHQTMFIRNTSCDQRGLQTDFNYLHTNCFEVTVALGCDKFPNGEGLFLSWRDNQEALIKFLKAVHRGVKGLVKDKNGEGIKGARISVRGIRHDVTTSGENGEYWRLLTPGIHILSASAPGYARAHKRINLPPNMRKAGRVDFVLRRAIPEGNVTLQTTETYERFDPHNQYERYTQISAIGQRSGERAKKPWWWYYLSLLNGPAPTWLLKEY</sequence>
<evidence type="ECO:0000313" key="10">
    <source>
        <dbReference type="Proteomes" id="UP000265180"/>
    </source>
</evidence>